<keyword evidence="10 11" id="KW-0472">Membrane</keyword>
<comment type="cofactor">
    <cofactor evidence="1 11">
        <name>Zn(2+)</name>
        <dbReference type="ChEBI" id="CHEBI:29105"/>
    </cofactor>
</comment>
<dbReference type="Proteomes" id="UP000011910">
    <property type="component" value="Unassembled WGS sequence"/>
</dbReference>
<dbReference type="PATRIC" id="fig|1279009.4.peg.2899"/>
<dbReference type="InterPro" id="IPR004387">
    <property type="entry name" value="Pept_M50_Zn"/>
</dbReference>
<dbReference type="NCBIfam" id="TIGR00054">
    <property type="entry name" value="RIP metalloprotease RseP"/>
    <property type="match status" value="1"/>
</dbReference>
<dbReference type="PANTHER" id="PTHR42837:SF2">
    <property type="entry name" value="MEMBRANE METALLOPROTEASE ARASP2, CHLOROPLASTIC-RELATED"/>
    <property type="match status" value="1"/>
</dbReference>
<evidence type="ECO:0000256" key="1">
    <source>
        <dbReference type="ARBA" id="ARBA00001947"/>
    </source>
</evidence>
<organism evidence="13 14">
    <name type="scientific">Cesiribacter andamanensis AMV16</name>
    <dbReference type="NCBI Taxonomy" id="1279009"/>
    <lineage>
        <taxon>Bacteria</taxon>
        <taxon>Pseudomonadati</taxon>
        <taxon>Bacteroidota</taxon>
        <taxon>Cytophagia</taxon>
        <taxon>Cytophagales</taxon>
        <taxon>Cesiribacteraceae</taxon>
        <taxon>Cesiribacter</taxon>
    </lineage>
</organism>
<evidence type="ECO:0000256" key="6">
    <source>
        <dbReference type="ARBA" id="ARBA00022801"/>
    </source>
</evidence>
<dbReference type="GO" id="GO:0046872">
    <property type="term" value="F:metal ion binding"/>
    <property type="evidence" value="ECO:0007669"/>
    <property type="project" value="UniProtKB-KW"/>
</dbReference>
<evidence type="ECO:0000313" key="13">
    <source>
        <dbReference type="EMBL" id="EMR02002.1"/>
    </source>
</evidence>
<dbReference type="InterPro" id="IPR036034">
    <property type="entry name" value="PDZ_sf"/>
</dbReference>
<evidence type="ECO:0000313" key="14">
    <source>
        <dbReference type="Proteomes" id="UP000011910"/>
    </source>
</evidence>
<reference evidence="13 14" key="1">
    <citation type="journal article" date="2013" name="Genome Announc.">
        <title>Draft Genome Sequence of Cesiribacter andamanensis Strain AMV16T, Isolated from a Soil Sample from a Mud Volcano in the Andaman Islands, India.</title>
        <authorList>
            <person name="Shivaji S."/>
            <person name="Ara S."/>
            <person name="Begum Z."/>
            <person name="Srinivas T.N."/>
            <person name="Singh A."/>
            <person name="Kumar Pinnaka A."/>
        </authorList>
    </citation>
    <scope>NUCLEOTIDE SEQUENCE [LARGE SCALE GENOMIC DNA]</scope>
    <source>
        <strain evidence="13 14">AMV16</strain>
    </source>
</reference>
<dbReference type="GO" id="GO:0016020">
    <property type="term" value="C:membrane"/>
    <property type="evidence" value="ECO:0007669"/>
    <property type="project" value="UniProtKB-SubCell"/>
</dbReference>
<evidence type="ECO:0000256" key="11">
    <source>
        <dbReference type="RuleBase" id="RU362031"/>
    </source>
</evidence>
<feature type="transmembrane region" description="Helical" evidence="11">
    <location>
        <begin position="392"/>
        <end position="415"/>
    </location>
</feature>
<feature type="domain" description="PDZ" evidence="12">
    <location>
        <begin position="225"/>
        <end position="279"/>
    </location>
</feature>
<keyword evidence="9 11" id="KW-0482">Metalloprotease</keyword>
<evidence type="ECO:0000256" key="9">
    <source>
        <dbReference type="ARBA" id="ARBA00023049"/>
    </source>
</evidence>
<dbReference type="InterPro" id="IPR008915">
    <property type="entry name" value="Peptidase_M50"/>
</dbReference>
<feature type="transmembrane region" description="Helical" evidence="11">
    <location>
        <begin position="436"/>
        <end position="455"/>
    </location>
</feature>
<dbReference type="Gene3D" id="2.30.42.10">
    <property type="match status" value="2"/>
</dbReference>
<protein>
    <recommendedName>
        <fullName evidence="11">Zinc metalloprotease</fullName>
        <ecNumber evidence="11">3.4.24.-</ecNumber>
    </recommendedName>
</protein>
<dbReference type="InterPro" id="IPR001478">
    <property type="entry name" value="PDZ"/>
</dbReference>
<evidence type="ECO:0000256" key="8">
    <source>
        <dbReference type="ARBA" id="ARBA00022989"/>
    </source>
</evidence>
<dbReference type="PROSITE" id="PS50106">
    <property type="entry name" value="PDZ"/>
    <property type="match status" value="1"/>
</dbReference>
<evidence type="ECO:0000256" key="2">
    <source>
        <dbReference type="ARBA" id="ARBA00004141"/>
    </source>
</evidence>
<evidence type="ECO:0000259" key="12">
    <source>
        <dbReference type="PROSITE" id="PS50106"/>
    </source>
</evidence>
<feature type="transmembrane region" description="Helical" evidence="11">
    <location>
        <begin position="6"/>
        <end position="28"/>
    </location>
</feature>
<evidence type="ECO:0000256" key="5">
    <source>
        <dbReference type="ARBA" id="ARBA00022692"/>
    </source>
</evidence>
<keyword evidence="6 11" id="KW-0378">Hydrolase</keyword>
<keyword evidence="8 11" id="KW-1133">Transmembrane helix</keyword>
<evidence type="ECO:0000256" key="3">
    <source>
        <dbReference type="ARBA" id="ARBA00007931"/>
    </source>
</evidence>
<evidence type="ECO:0000256" key="4">
    <source>
        <dbReference type="ARBA" id="ARBA00022670"/>
    </source>
</evidence>
<dbReference type="PANTHER" id="PTHR42837">
    <property type="entry name" value="REGULATOR OF SIGMA-E PROTEASE RSEP"/>
    <property type="match status" value="1"/>
</dbReference>
<keyword evidence="5 11" id="KW-0812">Transmembrane</keyword>
<keyword evidence="14" id="KW-1185">Reference proteome</keyword>
<dbReference type="Pfam" id="PF17820">
    <property type="entry name" value="PDZ_6"/>
    <property type="match status" value="1"/>
</dbReference>
<dbReference type="CDD" id="cd06163">
    <property type="entry name" value="S2P-M50_PDZ_RseP-like"/>
    <property type="match status" value="1"/>
</dbReference>
<comment type="similarity">
    <text evidence="3 11">Belongs to the peptidase M50B family.</text>
</comment>
<accession>M7N3Y3</accession>
<comment type="subcellular location">
    <subcellularLocation>
        <location evidence="2">Membrane</location>
        <topology evidence="2">Multi-pass membrane protein</topology>
    </subcellularLocation>
</comment>
<dbReference type="SUPFAM" id="SSF50156">
    <property type="entry name" value="PDZ domain-like"/>
    <property type="match status" value="2"/>
</dbReference>
<keyword evidence="7 11" id="KW-0862">Zinc</keyword>
<comment type="caution">
    <text evidence="13">The sequence shown here is derived from an EMBL/GenBank/DDBJ whole genome shotgun (WGS) entry which is preliminary data.</text>
</comment>
<name>M7N3Y3_9BACT</name>
<dbReference type="STRING" id="1279009.ADICEAN_02861"/>
<feature type="transmembrane region" description="Helical" evidence="11">
    <location>
        <begin position="101"/>
        <end position="124"/>
    </location>
</feature>
<sequence>MENLVMIGQLLLGLSILIGLHELGHMLTAKFFGMRVEKFSIGFPPKIFSFKAGETEYSIGAIPLGGFVKISGMIDESLDMESMGAEPQPWEFRAKPAWQRLIVMMGGIIVNIVLGIIIFVFLTYRYGDTYIPRDEVVNHGIVALEYGQKIGLQTGDKILKVNGQEYERFNEVARGTEVLLGENSYYTVERNGEIIDVPIPPDLLEIFTDKNTADQFIDIRRPFRVGEVVKGSNAEAAGLQAGDRIIAINSQPVNYFHEFTQELEKHSGNKVRLTVRRPDVVAEPEQAIQLADDAPAQTVELTSSVTEDGKLGFAAESLLDVRRLQYGLGESLGEGTQRAFESVWLNIRGFGKIFSGDVNVSKSVKGPIGIREIYGGTWDWTRFWTITGLLSMWLAFVNFLPIPALDGGHVMFLTYEMISGSKPSDRFLEVAQKAGMILIFAIMGLVLFNDIFNLFV</sequence>
<dbReference type="OrthoDB" id="9782003at2"/>
<gene>
    <name evidence="13" type="primary">rseP_1</name>
    <name evidence="13" type="ORF">ADICEAN_02861</name>
</gene>
<evidence type="ECO:0000256" key="10">
    <source>
        <dbReference type="ARBA" id="ARBA00023136"/>
    </source>
</evidence>
<dbReference type="eggNOG" id="COG0750">
    <property type="taxonomic scope" value="Bacteria"/>
</dbReference>
<dbReference type="AlphaFoldDB" id="M7N3Y3"/>
<dbReference type="GO" id="GO:0004222">
    <property type="term" value="F:metalloendopeptidase activity"/>
    <property type="evidence" value="ECO:0007669"/>
    <property type="project" value="InterPro"/>
</dbReference>
<proteinExistence type="inferred from homology"/>
<dbReference type="SMART" id="SM00228">
    <property type="entry name" value="PDZ"/>
    <property type="match status" value="1"/>
</dbReference>
<keyword evidence="4 13" id="KW-0645">Protease</keyword>
<keyword evidence="11" id="KW-0479">Metal-binding</keyword>
<dbReference type="EMBL" id="AODQ01000078">
    <property type="protein sequence ID" value="EMR02002.1"/>
    <property type="molecule type" value="Genomic_DNA"/>
</dbReference>
<dbReference type="EC" id="3.4.24.-" evidence="11"/>
<dbReference type="RefSeq" id="WP_009196248.1">
    <property type="nucleotide sequence ID" value="NZ_AODQ01000078.1"/>
</dbReference>
<dbReference type="Pfam" id="PF02163">
    <property type="entry name" value="Peptidase_M50"/>
    <property type="match status" value="1"/>
</dbReference>
<dbReference type="InterPro" id="IPR041489">
    <property type="entry name" value="PDZ_6"/>
</dbReference>
<dbReference type="GO" id="GO:0006508">
    <property type="term" value="P:proteolysis"/>
    <property type="evidence" value="ECO:0007669"/>
    <property type="project" value="UniProtKB-KW"/>
</dbReference>
<evidence type="ECO:0000256" key="7">
    <source>
        <dbReference type="ARBA" id="ARBA00022833"/>
    </source>
</evidence>